<dbReference type="InterPro" id="IPR009003">
    <property type="entry name" value="Peptidase_S1_PA"/>
</dbReference>
<dbReference type="EMBL" id="SHLY01000002">
    <property type="protein sequence ID" value="TAA47667.1"/>
    <property type="molecule type" value="Genomic_DNA"/>
</dbReference>
<dbReference type="PANTHER" id="PTHR24260:SF132">
    <property type="entry name" value="PEPTIDASE S1 DOMAIN-CONTAINING PROTEIN"/>
    <property type="match status" value="1"/>
</dbReference>
<protein>
    <submittedName>
        <fullName evidence="3">Trypsin-like serine protease</fullName>
    </submittedName>
</protein>
<feature type="domain" description="Peptidase S1" evidence="2">
    <location>
        <begin position="37"/>
        <end position="354"/>
    </location>
</feature>
<feature type="chain" id="PRO_5046917934" evidence="1">
    <location>
        <begin position="23"/>
        <end position="381"/>
    </location>
</feature>
<dbReference type="InterPro" id="IPR043504">
    <property type="entry name" value="Peptidase_S1_PA_chymotrypsin"/>
</dbReference>
<gene>
    <name evidence="3" type="ORF">EXY25_10005</name>
</gene>
<evidence type="ECO:0000313" key="4">
    <source>
        <dbReference type="Proteomes" id="UP000292544"/>
    </source>
</evidence>
<dbReference type="PANTHER" id="PTHR24260">
    <property type="match status" value="1"/>
</dbReference>
<comment type="caution">
    <text evidence="3">The sequence shown here is derived from an EMBL/GenBank/DDBJ whole genome shotgun (WGS) entry which is preliminary data.</text>
</comment>
<sequence>MKKLIALAVAASTLAISGHVYAGPLSNLHSSNVAPMVVAGNPNDPVNPDSPGDRVDPNVASSPFAGVVSIYIQYEDGGYICTGAMIDKWHVATAAHCVDETDTGVAIDLTNPNNNLSIQLNNDGSYRDDRAGSIISARNATIHPDYEGFGICPDGSFGCVNDDIALIELSKPVGDDIPIYEFLDRPVMANDQFVMVGYGTSGDAVDGYYVSPDFDVKRVGANVVDLFETDDEGDFVFGPDNSEGLAEVWYADFDGDRDSDGVVTGDEDAHCFYYGICSEQLPNANDWDNMVWGEANIGGGDSGGPSFIYDEATGEYLLAANNTFGIPIYDGAGGDIFGGIVYGAYSDWINNYLNTTKVPAPAPLALLGLGLVGLMLKRRKA</sequence>
<dbReference type="RefSeq" id="WP_130566713.1">
    <property type="nucleotide sequence ID" value="NZ_SHLY01000002.1"/>
</dbReference>
<evidence type="ECO:0000259" key="2">
    <source>
        <dbReference type="PROSITE" id="PS50240"/>
    </source>
</evidence>
<evidence type="ECO:0000256" key="1">
    <source>
        <dbReference type="SAM" id="SignalP"/>
    </source>
</evidence>
<evidence type="ECO:0000313" key="3">
    <source>
        <dbReference type="EMBL" id="TAA47667.1"/>
    </source>
</evidence>
<feature type="signal peptide" evidence="1">
    <location>
        <begin position="1"/>
        <end position="22"/>
    </location>
</feature>
<dbReference type="NCBIfam" id="TIGR02595">
    <property type="entry name" value="PEP_CTERM"/>
    <property type="match status" value="1"/>
</dbReference>
<keyword evidence="1" id="KW-0732">Signal</keyword>
<proteinExistence type="predicted"/>
<dbReference type="PROSITE" id="PS50240">
    <property type="entry name" value="TRYPSIN_DOM"/>
    <property type="match status" value="1"/>
</dbReference>
<accession>A0ABY1WSG5</accession>
<dbReference type="InterPro" id="IPR013424">
    <property type="entry name" value="Ice-binding_C"/>
</dbReference>
<dbReference type="InterPro" id="IPR051333">
    <property type="entry name" value="CLIP_Serine_Protease"/>
</dbReference>
<dbReference type="Pfam" id="PF00089">
    <property type="entry name" value="Trypsin"/>
    <property type="match status" value="1"/>
</dbReference>
<name>A0ABY1WSG5_9GAMM</name>
<dbReference type="SUPFAM" id="SSF50494">
    <property type="entry name" value="Trypsin-like serine proteases"/>
    <property type="match status" value="1"/>
</dbReference>
<dbReference type="Proteomes" id="UP000292544">
    <property type="component" value="Unassembled WGS sequence"/>
</dbReference>
<dbReference type="Gene3D" id="2.40.10.10">
    <property type="entry name" value="Trypsin-like serine proteases"/>
    <property type="match status" value="1"/>
</dbReference>
<keyword evidence="4" id="KW-1185">Reference proteome</keyword>
<organism evidence="3 4">
    <name type="scientific">Corallincola spongiicola</name>
    <dbReference type="NCBI Taxonomy" id="2520508"/>
    <lineage>
        <taxon>Bacteria</taxon>
        <taxon>Pseudomonadati</taxon>
        <taxon>Pseudomonadota</taxon>
        <taxon>Gammaproteobacteria</taxon>
        <taxon>Alteromonadales</taxon>
        <taxon>Psychromonadaceae</taxon>
        <taxon>Corallincola</taxon>
    </lineage>
</organism>
<dbReference type="SMART" id="SM00020">
    <property type="entry name" value="Tryp_SPc"/>
    <property type="match status" value="1"/>
</dbReference>
<reference evidence="4" key="1">
    <citation type="submission" date="2019-02" db="EMBL/GenBank/DDBJ databases">
        <title>Draft genome sequence of Muricauda sp. 176CP4-71.</title>
        <authorList>
            <person name="Park J.-S."/>
        </authorList>
    </citation>
    <scope>NUCLEOTIDE SEQUENCE [LARGE SCALE GENOMIC DNA]</scope>
    <source>
        <strain evidence="4">176GS2-150</strain>
    </source>
</reference>
<dbReference type="InterPro" id="IPR001254">
    <property type="entry name" value="Trypsin_dom"/>
</dbReference>